<feature type="signal peptide" evidence="5">
    <location>
        <begin position="1"/>
        <end position="21"/>
    </location>
</feature>
<evidence type="ECO:0000313" key="8">
    <source>
        <dbReference type="Proteomes" id="UP000832097"/>
    </source>
</evidence>
<keyword evidence="8" id="KW-1185">Reference proteome</keyword>
<dbReference type="InterPro" id="IPR006311">
    <property type="entry name" value="TAT_signal"/>
</dbReference>
<dbReference type="EMBL" id="CP094528">
    <property type="protein sequence ID" value="UOE45834.1"/>
    <property type="molecule type" value="Genomic_DNA"/>
</dbReference>
<dbReference type="Proteomes" id="UP000832097">
    <property type="component" value="Chromosome"/>
</dbReference>
<feature type="chain" id="PRO_5046918548" evidence="5">
    <location>
        <begin position="22"/>
        <end position="332"/>
    </location>
</feature>
<dbReference type="RefSeq" id="WP_243558485.1">
    <property type="nucleotide sequence ID" value="NZ_CP094528.1"/>
</dbReference>
<evidence type="ECO:0000256" key="3">
    <source>
        <dbReference type="ARBA" id="ARBA00022448"/>
    </source>
</evidence>
<reference evidence="7 8" key="1">
    <citation type="submission" date="2022-03" db="EMBL/GenBank/DDBJ databases">
        <title>Mucilaginibacter sp. isolated from the gut of Protaetia brevitarsis seulensis larvae.</title>
        <authorList>
            <person name="Won M."/>
            <person name="Kim S.-J."/>
            <person name="Kwon S.-W."/>
        </authorList>
    </citation>
    <scope>NUCLEOTIDE SEQUENCE [LARGE SCALE GENOMIC DNA]</scope>
    <source>
        <strain evidence="7 8">CFWR-12</strain>
    </source>
</reference>
<organism evidence="7 8">
    <name type="scientific">Agromyces larvae</name>
    <dbReference type="NCBI Taxonomy" id="2929802"/>
    <lineage>
        <taxon>Bacteria</taxon>
        <taxon>Bacillati</taxon>
        <taxon>Actinomycetota</taxon>
        <taxon>Actinomycetes</taxon>
        <taxon>Micrococcales</taxon>
        <taxon>Microbacteriaceae</taxon>
        <taxon>Agromyces</taxon>
    </lineage>
</organism>
<proteinExistence type="inferred from homology"/>
<accession>A0ABY4C3P8</accession>
<dbReference type="PROSITE" id="PS50983">
    <property type="entry name" value="FE_B12_PBP"/>
    <property type="match status" value="1"/>
</dbReference>
<protein>
    <submittedName>
        <fullName evidence="7">ABC transporter substrate-binding protein</fullName>
    </submittedName>
</protein>
<dbReference type="InterPro" id="IPR002491">
    <property type="entry name" value="ABC_transptr_periplasmic_BD"/>
</dbReference>
<dbReference type="PANTHER" id="PTHR30532">
    <property type="entry name" value="IRON III DICITRATE-BINDING PERIPLASMIC PROTEIN"/>
    <property type="match status" value="1"/>
</dbReference>
<comment type="subcellular location">
    <subcellularLocation>
        <location evidence="1">Cell envelope</location>
    </subcellularLocation>
</comment>
<sequence length="332" mass="35218">MRARRLIPFAAVAASAALALAGCATPAADAGSGDVAWSYTSGDGETYTADHVPERIIAHAYAAKVLMSFGITPVGIYADGDLDSDVGLQGVDFDGIEVLGEEWGKIDVEKAAALQPDLIVGDWWPVEQAYSGLEDGVEESSKKLGELAPVVGAAQGDSIVDLIEGYAELAESLGADTAVIDAQRAEFDDAVAAFQEAVAAKPGLTALAISPYDDSYAIAVPEYAPELLDLRSWGLDIIVPSEPDPDFPYWQTLSFENADAYQADVLLFDDRNHPANEQTLADQPISSQIAAFAAGQTTTWPAYWLHTYPDYTAQLQALTAFVEGANPDLVVE</sequence>
<gene>
    <name evidence="7" type="ORF">MTO99_08855</name>
</gene>
<dbReference type="PROSITE" id="PS51257">
    <property type="entry name" value="PROKAR_LIPOPROTEIN"/>
    <property type="match status" value="1"/>
</dbReference>
<evidence type="ECO:0000313" key="7">
    <source>
        <dbReference type="EMBL" id="UOE45834.1"/>
    </source>
</evidence>
<comment type="similarity">
    <text evidence="2">Belongs to the bacterial solute-binding protein 8 family.</text>
</comment>
<evidence type="ECO:0000256" key="1">
    <source>
        <dbReference type="ARBA" id="ARBA00004196"/>
    </source>
</evidence>
<dbReference type="Gene3D" id="3.40.50.1980">
    <property type="entry name" value="Nitrogenase molybdenum iron protein domain"/>
    <property type="match status" value="2"/>
</dbReference>
<dbReference type="InterPro" id="IPR051313">
    <property type="entry name" value="Bact_iron-sidero_bind"/>
</dbReference>
<evidence type="ECO:0000256" key="2">
    <source>
        <dbReference type="ARBA" id="ARBA00008814"/>
    </source>
</evidence>
<dbReference type="SUPFAM" id="SSF53807">
    <property type="entry name" value="Helical backbone' metal receptor"/>
    <property type="match status" value="1"/>
</dbReference>
<name>A0ABY4C3P8_9MICO</name>
<dbReference type="PROSITE" id="PS51318">
    <property type="entry name" value="TAT"/>
    <property type="match status" value="1"/>
</dbReference>
<feature type="domain" description="Fe/B12 periplasmic-binding" evidence="6">
    <location>
        <begin position="54"/>
        <end position="329"/>
    </location>
</feature>
<dbReference type="PANTHER" id="PTHR30532:SF24">
    <property type="entry name" value="FERRIC ENTEROBACTIN-BINDING PERIPLASMIC PROTEIN FEPB"/>
    <property type="match status" value="1"/>
</dbReference>
<evidence type="ECO:0000259" key="6">
    <source>
        <dbReference type="PROSITE" id="PS50983"/>
    </source>
</evidence>
<evidence type="ECO:0000256" key="5">
    <source>
        <dbReference type="SAM" id="SignalP"/>
    </source>
</evidence>
<keyword evidence="4 5" id="KW-0732">Signal</keyword>
<evidence type="ECO:0000256" key="4">
    <source>
        <dbReference type="ARBA" id="ARBA00022729"/>
    </source>
</evidence>
<dbReference type="Pfam" id="PF01497">
    <property type="entry name" value="Peripla_BP_2"/>
    <property type="match status" value="1"/>
</dbReference>
<keyword evidence="3" id="KW-0813">Transport</keyword>